<gene>
    <name evidence="1" type="ORF">HPSA20_0940</name>
</gene>
<proteinExistence type="predicted"/>
<dbReference type="Proteomes" id="UP000015920">
    <property type="component" value="Chromosome"/>
</dbReference>
<dbReference type="HOGENOM" id="CLU_3252562_0_0_7"/>
<dbReference type="AlphaFoldDB" id="T1U9W7"/>
<evidence type="ECO:0000313" key="2">
    <source>
        <dbReference type="Proteomes" id="UP000015920"/>
    </source>
</evidence>
<evidence type="ECO:0000313" key="1">
    <source>
        <dbReference type="EMBL" id="AGT74175.1"/>
    </source>
</evidence>
<reference evidence="1 2" key="1">
    <citation type="journal article" date="2013" name="Genome Announc.">
        <title>Genome Sequences of Three hpAfrica2 Strains of Helicobacter pylori.</title>
        <authorList>
            <person name="Duncan S.S."/>
            <person name="Bertoli M.T."/>
            <person name="Kersulyte D."/>
            <person name="Valk P.L."/>
            <person name="Tamma S."/>
            <person name="Segal I."/>
            <person name="McClain M.S."/>
            <person name="Cover T.L."/>
            <person name="Berg D.E."/>
        </authorList>
    </citation>
    <scope>NUCLEOTIDE SEQUENCE [LARGE SCALE GENOMIC DNA]</scope>
    <source>
        <strain evidence="1">SouthAfrica20</strain>
    </source>
</reference>
<organism evidence="1 2">
    <name type="scientific">Helicobacter pylori SouthAfrica20</name>
    <dbReference type="NCBI Taxonomy" id="1352356"/>
    <lineage>
        <taxon>Bacteria</taxon>
        <taxon>Pseudomonadati</taxon>
        <taxon>Campylobacterota</taxon>
        <taxon>Epsilonproteobacteria</taxon>
        <taxon>Campylobacterales</taxon>
        <taxon>Helicobacteraceae</taxon>
        <taxon>Helicobacter</taxon>
    </lineage>
</organism>
<dbReference type="KEGG" id="hpys:HPSA20_0940"/>
<name>T1U9W7_HELPX</name>
<dbReference type="PATRIC" id="fig|1352356.3.peg.925"/>
<accession>T1U9W7</accession>
<sequence>MFKKQKSVSGVLPLLKGVVEPPLSKARGFLTKASQQTLTNGH</sequence>
<protein>
    <submittedName>
        <fullName evidence="1">Uncharacterized protein</fullName>
    </submittedName>
</protein>
<dbReference type="EMBL" id="CP006691">
    <property type="protein sequence ID" value="AGT74175.1"/>
    <property type="molecule type" value="Genomic_DNA"/>
</dbReference>